<protein>
    <submittedName>
        <fullName evidence="2">Uncharacterized protein</fullName>
    </submittedName>
</protein>
<keyword evidence="1" id="KW-1133">Transmembrane helix</keyword>
<organism evidence="2 3">
    <name type="scientific">Candidatus Manganitrophus noduliformans</name>
    <dbReference type="NCBI Taxonomy" id="2606439"/>
    <lineage>
        <taxon>Bacteria</taxon>
        <taxon>Pseudomonadati</taxon>
        <taxon>Nitrospirota</taxon>
        <taxon>Nitrospiria</taxon>
        <taxon>Candidatus Troglogloeales</taxon>
        <taxon>Candidatus Manganitrophaceae</taxon>
        <taxon>Candidatus Manganitrophus</taxon>
    </lineage>
</organism>
<evidence type="ECO:0000313" key="3">
    <source>
        <dbReference type="Proteomes" id="UP000534783"/>
    </source>
</evidence>
<name>A0A7X6IB11_9BACT</name>
<sequence>MLGYFGHIITLCAAIIALFGDTWNKKEKGFHRLTLTGRLAVGIALIGFTFSSIETYKQQKRIYQLHQVAASEVQRHWKALIYPFTMILWAIDGHSY</sequence>
<proteinExistence type="predicted"/>
<evidence type="ECO:0000313" key="2">
    <source>
        <dbReference type="EMBL" id="NKE71291.1"/>
    </source>
</evidence>
<accession>A0A7X6IB11</accession>
<reference evidence="2 3" key="1">
    <citation type="journal article" date="2020" name="Nature">
        <title>Bacterial chemolithoautotrophy via manganese oxidation.</title>
        <authorList>
            <person name="Yu H."/>
            <person name="Leadbetter J.R."/>
        </authorList>
    </citation>
    <scope>NUCLEOTIDE SEQUENCE [LARGE SCALE GENOMIC DNA]</scope>
    <source>
        <strain evidence="2 3">Mn-1</strain>
    </source>
</reference>
<keyword evidence="3" id="KW-1185">Reference proteome</keyword>
<keyword evidence="1" id="KW-0812">Transmembrane</keyword>
<dbReference type="AlphaFoldDB" id="A0A7X6IB11"/>
<dbReference type="EMBL" id="VTOW01000002">
    <property type="protein sequence ID" value="NKE71291.1"/>
    <property type="molecule type" value="Genomic_DNA"/>
</dbReference>
<dbReference type="Proteomes" id="UP000534783">
    <property type="component" value="Unassembled WGS sequence"/>
</dbReference>
<dbReference type="RefSeq" id="WP_168059795.1">
    <property type="nucleotide sequence ID" value="NZ_VTOW01000002.1"/>
</dbReference>
<feature type="transmembrane region" description="Helical" evidence="1">
    <location>
        <begin position="35"/>
        <end position="53"/>
    </location>
</feature>
<comment type="caution">
    <text evidence="2">The sequence shown here is derived from an EMBL/GenBank/DDBJ whole genome shotgun (WGS) entry which is preliminary data.</text>
</comment>
<evidence type="ECO:0000256" key="1">
    <source>
        <dbReference type="SAM" id="Phobius"/>
    </source>
</evidence>
<keyword evidence="1" id="KW-0472">Membrane</keyword>
<feature type="transmembrane region" description="Helical" evidence="1">
    <location>
        <begin position="6"/>
        <end position="23"/>
    </location>
</feature>
<gene>
    <name evidence="2" type="ORF">MNODULE_11135</name>
</gene>